<keyword evidence="1" id="KW-0472">Membrane</keyword>
<keyword evidence="3" id="KW-1185">Reference proteome</keyword>
<organism evidence="2 3">
    <name type="scientific">Allacma fusca</name>
    <dbReference type="NCBI Taxonomy" id="39272"/>
    <lineage>
        <taxon>Eukaryota</taxon>
        <taxon>Metazoa</taxon>
        <taxon>Ecdysozoa</taxon>
        <taxon>Arthropoda</taxon>
        <taxon>Hexapoda</taxon>
        <taxon>Collembola</taxon>
        <taxon>Symphypleona</taxon>
        <taxon>Sminthuridae</taxon>
        <taxon>Allacma</taxon>
    </lineage>
</organism>
<protein>
    <submittedName>
        <fullName evidence="2">Uncharacterized protein</fullName>
    </submittedName>
</protein>
<evidence type="ECO:0000313" key="3">
    <source>
        <dbReference type="Proteomes" id="UP000708208"/>
    </source>
</evidence>
<name>A0A8J2KFC1_9HEXA</name>
<gene>
    <name evidence="2" type="ORF">AFUS01_LOCUS26386</name>
</gene>
<keyword evidence="1" id="KW-1133">Transmembrane helix</keyword>
<evidence type="ECO:0000313" key="2">
    <source>
        <dbReference type="EMBL" id="CAG7815723.1"/>
    </source>
</evidence>
<sequence length="174" mass="20777">MLFEMDRNCYTYPDEHLLRFGYPWYLQEASIIHMMKILKCCLYTANVMITLPVFVELMYYGRITTFLYPCWTPWKLDSLRSQILTFGFQVLQGCYSVYLTRVVSTFSLFTVVEFMRQYHRLMAAVSSLEHRTLQKDVKAVRVDRGLRENIIHCIRHHQILHNPVGKTAFFRQCI</sequence>
<keyword evidence="1" id="KW-0812">Transmembrane</keyword>
<dbReference type="EMBL" id="CAJVCH010351818">
    <property type="protein sequence ID" value="CAG7815723.1"/>
    <property type="molecule type" value="Genomic_DNA"/>
</dbReference>
<comment type="caution">
    <text evidence="2">The sequence shown here is derived from an EMBL/GenBank/DDBJ whole genome shotgun (WGS) entry which is preliminary data.</text>
</comment>
<accession>A0A8J2KFC1</accession>
<dbReference type="AlphaFoldDB" id="A0A8J2KFC1"/>
<feature type="transmembrane region" description="Helical" evidence="1">
    <location>
        <begin position="83"/>
        <end position="112"/>
    </location>
</feature>
<evidence type="ECO:0000256" key="1">
    <source>
        <dbReference type="SAM" id="Phobius"/>
    </source>
</evidence>
<feature type="transmembrane region" description="Helical" evidence="1">
    <location>
        <begin position="40"/>
        <end position="63"/>
    </location>
</feature>
<reference evidence="2" key="1">
    <citation type="submission" date="2021-06" db="EMBL/GenBank/DDBJ databases">
        <authorList>
            <person name="Hodson N. C."/>
            <person name="Mongue J. A."/>
            <person name="Jaron S. K."/>
        </authorList>
    </citation>
    <scope>NUCLEOTIDE SEQUENCE</scope>
</reference>
<proteinExistence type="predicted"/>
<dbReference type="Proteomes" id="UP000708208">
    <property type="component" value="Unassembled WGS sequence"/>
</dbReference>